<dbReference type="InterPro" id="IPR011607">
    <property type="entry name" value="MGS-like_dom"/>
</dbReference>
<evidence type="ECO:0000256" key="1">
    <source>
        <dbReference type="ARBA" id="ARBA00004844"/>
    </source>
</evidence>
<evidence type="ECO:0000256" key="6">
    <source>
        <dbReference type="ARBA" id="ARBA00022801"/>
    </source>
</evidence>
<sequence>MKRALISLSDKSGIVEFAQGLVANDFEIISTGGTQKMLEEAGIKTLAVEEVTNFPEILDGRVKTLNPYIHGGLLGRRDLSEHVATMKKLAISPIDLVCVNLYPFKETITDPSKDFADAIENIDIGGPSMLRSAAKNFNDVTVVVDKADYEKVLDELNNEGNTTLATRKKLAAKAFEHTASYDAMIAHYFAEQLHEVAPEKLTLTYELESEMRYGENSHQPAWFYRDALPKKYAITSAKQLNGKQLSYNNIKDADAALRIAREFEEPTVVALKHMNPCGIGQADNLEKAWDLAYAADPISIFGGIIVLNRPVDVKTAEKMHKLFLEIIIAPSFEPAALEVLKQKKNLRLLELDFSAKDETPAFETVSVMGGLLVQEQDMTLEDLADWTVVTKKAPTKAQEKALLLALKAVKHTKSNAIVIANTERTLGIGAGQPNRIDSTKIAVGHAKEFIDDETVLASDAFFPMDDCVEYAAKNGIKAIIQPGGSIRDEDSIKMADKYGIAMLTTGIRHFRH</sequence>
<dbReference type="InterPro" id="IPR002695">
    <property type="entry name" value="PurH-like"/>
</dbReference>
<feature type="domain" description="MGS-like" evidence="11">
    <location>
        <begin position="1"/>
        <end position="144"/>
    </location>
</feature>
<evidence type="ECO:0000256" key="3">
    <source>
        <dbReference type="ARBA" id="ARBA00007667"/>
    </source>
</evidence>
<accession>A0A0R2AYL1</accession>
<keyword evidence="7 10" id="KW-0511">Multifunctional enzyme</keyword>
<dbReference type="InterPro" id="IPR036914">
    <property type="entry name" value="MGS-like_dom_sf"/>
</dbReference>
<dbReference type="SMART" id="SM00798">
    <property type="entry name" value="AICARFT_IMPCHas"/>
    <property type="match status" value="1"/>
</dbReference>
<dbReference type="PANTHER" id="PTHR11692:SF0">
    <property type="entry name" value="BIFUNCTIONAL PURINE BIOSYNTHESIS PROTEIN ATIC"/>
    <property type="match status" value="1"/>
</dbReference>
<proteinExistence type="inferred from homology"/>
<dbReference type="GO" id="GO:0003937">
    <property type="term" value="F:IMP cyclohydrolase activity"/>
    <property type="evidence" value="ECO:0007669"/>
    <property type="project" value="UniProtKB-UniRule"/>
</dbReference>
<comment type="similarity">
    <text evidence="3 10">Belongs to the PurH family.</text>
</comment>
<dbReference type="EC" id="2.1.2.3" evidence="10"/>
<evidence type="ECO:0000259" key="11">
    <source>
        <dbReference type="PROSITE" id="PS51855"/>
    </source>
</evidence>
<dbReference type="AlphaFoldDB" id="A0A0R2AYL1"/>
<dbReference type="Pfam" id="PF01808">
    <property type="entry name" value="AICARFT_IMPCHas"/>
    <property type="match status" value="1"/>
</dbReference>
<dbReference type="PROSITE" id="PS51855">
    <property type="entry name" value="MGS"/>
    <property type="match status" value="1"/>
</dbReference>
<evidence type="ECO:0000313" key="13">
    <source>
        <dbReference type="Proteomes" id="UP000051612"/>
    </source>
</evidence>
<gene>
    <name evidence="10" type="primary">purH</name>
    <name evidence="12" type="ORF">FC48_GL001243</name>
</gene>
<evidence type="ECO:0000313" key="12">
    <source>
        <dbReference type="EMBL" id="KRM71850.1"/>
    </source>
</evidence>
<dbReference type="Gene3D" id="3.40.50.1380">
    <property type="entry name" value="Methylglyoxal synthase-like domain"/>
    <property type="match status" value="1"/>
</dbReference>
<evidence type="ECO:0000256" key="8">
    <source>
        <dbReference type="ARBA" id="ARBA00050488"/>
    </source>
</evidence>
<dbReference type="FunFam" id="3.40.140.20:FF:000002">
    <property type="entry name" value="Bifunctional purine biosynthesis protein PurH"/>
    <property type="match status" value="1"/>
</dbReference>
<dbReference type="EC" id="3.5.4.10" evidence="10"/>
<evidence type="ECO:0000256" key="4">
    <source>
        <dbReference type="ARBA" id="ARBA00022679"/>
    </source>
</evidence>
<dbReference type="FunFam" id="3.40.50.1380:FF:000001">
    <property type="entry name" value="Bifunctional purine biosynthesis protein PurH"/>
    <property type="match status" value="1"/>
</dbReference>
<name>A0A0R2AYL1_9LACO</name>
<keyword evidence="4 10" id="KW-0808">Transferase</keyword>
<dbReference type="GO" id="GO:0004643">
    <property type="term" value="F:phosphoribosylaminoimidazolecarboxamide formyltransferase activity"/>
    <property type="evidence" value="ECO:0007669"/>
    <property type="project" value="UniProtKB-UniRule"/>
</dbReference>
<dbReference type="HAMAP" id="MF_00139">
    <property type="entry name" value="PurH"/>
    <property type="match status" value="1"/>
</dbReference>
<dbReference type="UniPathway" id="UPA00074">
    <property type="reaction ID" value="UER00133"/>
</dbReference>
<dbReference type="InterPro" id="IPR024051">
    <property type="entry name" value="AICAR_Tfase_dup_dom_sf"/>
</dbReference>
<dbReference type="CDD" id="cd01421">
    <property type="entry name" value="IMPCH"/>
    <property type="match status" value="1"/>
</dbReference>
<comment type="domain">
    <text evidence="10">The IMP cyclohydrolase activity resides in the N-terminal region.</text>
</comment>
<dbReference type="NCBIfam" id="NF002049">
    <property type="entry name" value="PRK00881.1"/>
    <property type="match status" value="1"/>
</dbReference>
<dbReference type="PATRIC" id="fig|1423772.3.peg.1332"/>
<dbReference type="RefSeq" id="WP_056959982.1">
    <property type="nucleotide sequence ID" value="NZ_AYYN01000155.1"/>
</dbReference>
<dbReference type="GO" id="GO:0005829">
    <property type="term" value="C:cytosol"/>
    <property type="evidence" value="ECO:0007669"/>
    <property type="project" value="TreeGrafter"/>
</dbReference>
<dbReference type="InterPro" id="IPR016193">
    <property type="entry name" value="Cytidine_deaminase-like"/>
</dbReference>
<dbReference type="Gene3D" id="3.40.140.20">
    <property type="match status" value="2"/>
</dbReference>
<evidence type="ECO:0000256" key="5">
    <source>
        <dbReference type="ARBA" id="ARBA00022755"/>
    </source>
</evidence>
<evidence type="ECO:0000256" key="9">
    <source>
        <dbReference type="ARBA" id="ARBA00050687"/>
    </source>
</evidence>
<dbReference type="SUPFAM" id="SSF53927">
    <property type="entry name" value="Cytidine deaminase-like"/>
    <property type="match status" value="1"/>
</dbReference>
<comment type="caution">
    <text evidence="12">The sequence shown here is derived from an EMBL/GenBank/DDBJ whole genome shotgun (WGS) entry which is preliminary data.</text>
</comment>
<organism evidence="12 13">
    <name type="scientific">Ligilactobacillus murinus DSM 20452 = NBRC 14221</name>
    <dbReference type="NCBI Taxonomy" id="1423772"/>
    <lineage>
        <taxon>Bacteria</taxon>
        <taxon>Bacillati</taxon>
        <taxon>Bacillota</taxon>
        <taxon>Bacilli</taxon>
        <taxon>Lactobacillales</taxon>
        <taxon>Lactobacillaceae</taxon>
        <taxon>Ligilactobacillus</taxon>
    </lineage>
</organism>
<comment type="pathway">
    <text evidence="1 10">Purine metabolism; IMP biosynthesis via de novo pathway; IMP from 5-formamido-1-(5-phospho-D-ribosyl)imidazole-4-carboxamide: step 1/1.</text>
</comment>
<reference evidence="12 13" key="1">
    <citation type="journal article" date="2015" name="Genome Announc.">
        <title>Expanding the biotechnology potential of lactobacilli through comparative genomics of 213 strains and associated genera.</title>
        <authorList>
            <person name="Sun Z."/>
            <person name="Harris H.M."/>
            <person name="McCann A."/>
            <person name="Guo C."/>
            <person name="Argimon S."/>
            <person name="Zhang W."/>
            <person name="Yang X."/>
            <person name="Jeffery I.B."/>
            <person name="Cooney J.C."/>
            <person name="Kagawa T.F."/>
            <person name="Liu W."/>
            <person name="Song Y."/>
            <person name="Salvetti E."/>
            <person name="Wrobel A."/>
            <person name="Rasinkangas P."/>
            <person name="Parkhill J."/>
            <person name="Rea M.C."/>
            <person name="O'Sullivan O."/>
            <person name="Ritari J."/>
            <person name="Douillard F.P."/>
            <person name="Paul Ross R."/>
            <person name="Yang R."/>
            <person name="Briner A.E."/>
            <person name="Felis G.E."/>
            <person name="de Vos W.M."/>
            <person name="Barrangou R."/>
            <person name="Klaenhammer T.R."/>
            <person name="Caufield P.W."/>
            <person name="Cui Y."/>
            <person name="Zhang H."/>
            <person name="O'Toole P.W."/>
        </authorList>
    </citation>
    <scope>NUCLEOTIDE SEQUENCE [LARGE SCALE GENOMIC DNA]</scope>
    <source>
        <strain evidence="12 13">DSM 20452</strain>
    </source>
</reference>
<protein>
    <recommendedName>
        <fullName evidence="10">Bifunctional purine biosynthesis protein PurH</fullName>
    </recommendedName>
    <domain>
        <recommendedName>
            <fullName evidence="10">Phosphoribosylaminoimidazolecarboxamide formyltransferase</fullName>
            <ecNumber evidence="10">2.1.2.3</ecNumber>
        </recommendedName>
        <alternativeName>
            <fullName evidence="10">AICAR transformylase</fullName>
        </alternativeName>
    </domain>
    <domain>
        <recommendedName>
            <fullName evidence="10">IMP cyclohydrolase</fullName>
            <ecNumber evidence="10">3.5.4.10</ecNumber>
        </recommendedName>
        <alternativeName>
            <fullName evidence="10">ATIC</fullName>
        </alternativeName>
        <alternativeName>
            <fullName evidence="10">IMP synthase</fullName>
        </alternativeName>
        <alternativeName>
            <fullName evidence="10">Inosinicase</fullName>
        </alternativeName>
    </domain>
</protein>
<keyword evidence="5 10" id="KW-0658">Purine biosynthesis</keyword>
<dbReference type="FunFam" id="3.40.140.20:FF:000001">
    <property type="entry name" value="Bifunctional purine biosynthesis protein PurH"/>
    <property type="match status" value="1"/>
</dbReference>
<dbReference type="PANTHER" id="PTHR11692">
    <property type="entry name" value="BIFUNCTIONAL PURINE BIOSYNTHESIS PROTEIN PURH"/>
    <property type="match status" value="1"/>
</dbReference>
<dbReference type="Pfam" id="PF02142">
    <property type="entry name" value="MGS"/>
    <property type="match status" value="1"/>
</dbReference>
<comment type="catalytic activity">
    <reaction evidence="9 10">
        <text>IMP + H2O = 5-formamido-1-(5-phospho-D-ribosyl)imidazole-4-carboxamide</text>
        <dbReference type="Rhea" id="RHEA:18445"/>
        <dbReference type="ChEBI" id="CHEBI:15377"/>
        <dbReference type="ChEBI" id="CHEBI:58053"/>
        <dbReference type="ChEBI" id="CHEBI:58467"/>
        <dbReference type="EC" id="3.5.4.10"/>
    </reaction>
</comment>
<evidence type="ECO:0000256" key="2">
    <source>
        <dbReference type="ARBA" id="ARBA00004954"/>
    </source>
</evidence>
<dbReference type="PIRSF" id="PIRSF000414">
    <property type="entry name" value="AICARFT_IMPCHas"/>
    <property type="match status" value="1"/>
</dbReference>
<dbReference type="NCBIfam" id="TIGR00355">
    <property type="entry name" value="purH"/>
    <property type="match status" value="1"/>
</dbReference>
<dbReference type="SMART" id="SM00851">
    <property type="entry name" value="MGS"/>
    <property type="match status" value="1"/>
</dbReference>
<dbReference type="Proteomes" id="UP000051612">
    <property type="component" value="Unassembled WGS sequence"/>
</dbReference>
<evidence type="ECO:0000256" key="7">
    <source>
        <dbReference type="ARBA" id="ARBA00023268"/>
    </source>
</evidence>
<keyword evidence="6 10" id="KW-0378">Hydrolase</keyword>
<evidence type="ECO:0000256" key="10">
    <source>
        <dbReference type="HAMAP-Rule" id="MF_00139"/>
    </source>
</evidence>
<comment type="pathway">
    <text evidence="2 10">Purine metabolism; IMP biosynthesis via de novo pathway; 5-formamido-1-(5-phospho-D-ribosyl)imidazole-4-carboxamide from 5-amino-1-(5-phospho-D-ribosyl)imidazole-4-carboxamide (10-formyl THF route): step 1/1.</text>
</comment>
<dbReference type="EMBL" id="AYYN01000155">
    <property type="protein sequence ID" value="KRM71850.1"/>
    <property type="molecule type" value="Genomic_DNA"/>
</dbReference>
<dbReference type="GO" id="GO:0006189">
    <property type="term" value="P:'de novo' IMP biosynthetic process"/>
    <property type="evidence" value="ECO:0007669"/>
    <property type="project" value="UniProtKB-UniRule"/>
</dbReference>
<dbReference type="SUPFAM" id="SSF52335">
    <property type="entry name" value="Methylglyoxal synthase-like"/>
    <property type="match status" value="1"/>
</dbReference>
<comment type="catalytic activity">
    <reaction evidence="8 10">
        <text>(6R)-10-formyltetrahydrofolate + 5-amino-1-(5-phospho-beta-D-ribosyl)imidazole-4-carboxamide = 5-formamido-1-(5-phospho-D-ribosyl)imidazole-4-carboxamide + (6S)-5,6,7,8-tetrahydrofolate</text>
        <dbReference type="Rhea" id="RHEA:22192"/>
        <dbReference type="ChEBI" id="CHEBI:57453"/>
        <dbReference type="ChEBI" id="CHEBI:58467"/>
        <dbReference type="ChEBI" id="CHEBI:58475"/>
        <dbReference type="ChEBI" id="CHEBI:195366"/>
        <dbReference type="EC" id="2.1.2.3"/>
    </reaction>
</comment>